<proteinExistence type="predicted"/>
<evidence type="ECO:0000256" key="2">
    <source>
        <dbReference type="SAM" id="SignalP"/>
    </source>
</evidence>
<evidence type="ECO:0000259" key="3">
    <source>
        <dbReference type="Pfam" id="PF16640"/>
    </source>
</evidence>
<comment type="caution">
    <text evidence="4">The sequence shown here is derived from an EMBL/GenBank/DDBJ whole genome shotgun (WGS) entry which is preliminary data.</text>
</comment>
<feature type="domain" description="Bacterial Ig-like" evidence="3">
    <location>
        <begin position="375"/>
        <end position="452"/>
    </location>
</feature>
<dbReference type="EMBL" id="DYXM01000253">
    <property type="protein sequence ID" value="HJE91955.1"/>
    <property type="molecule type" value="Genomic_DNA"/>
</dbReference>
<dbReference type="GO" id="GO:0005975">
    <property type="term" value="P:carbohydrate metabolic process"/>
    <property type="evidence" value="ECO:0007669"/>
    <property type="project" value="UniProtKB-ARBA"/>
</dbReference>
<dbReference type="Gene3D" id="2.60.40.10">
    <property type="entry name" value="Immunoglobulins"/>
    <property type="match status" value="3"/>
</dbReference>
<dbReference type="AlphaFoldDB" id="A0A921JZ34"/>
<accession>A0A921JZ34</accession>
<keyword evidence="2" id="KW-0732">Signal</keyword>
<reference evidence="4" key="1">
    <citation type="journal article" date="2021" name="PeerJ">
        <title>Extensive microbial diversity within the chicken gut microbiome revealed by metagenomics and culture.</title>
        <authorList>
            <person name="Gilroy R."/>
            <person name="Ravi A."/>
            <person name="Getino M."/>
            <person name="Pursley I."/>
            <person name="Horton D.L."/>
            <person name="Alikhan N.F."/>
            <person name="Baker D."/>
            <person name="Gharbi K."/>
            <person name="Hall N."/>
            <person name="Watson M."/>
            <person name="Adriaenssens E.M."/>
            <person name="Foster-Nyarko E."/>
            <person name="Jarju S."/>
            <person name="Secka A."/>
            <person name="Antonio M."/>
            <person name="Oren A."/>
            <person name="Chaudhuri R.R."/>
            <person name="La Ragione R."/>
            <person name="Hildebrand F."/>
            <person name="Pallen M.J."/>
        </authorList>
    </citation>
    <scope>NUCLEOTIDE SEQUENCE</scope>
    <source>
        <strain evidence="4">ChiGjej1B1-18357</strain>
    </source>
</reference>
<feature type="domain" description="Bacterial Ig-like" evidence="3">
    <location>
        <begin position="284"/>
        <end position="360"/>
    </location>
</feature>
<evidence type="ECO:0000256" key="1">
    <source>
        <dbReference type="SAM" id="MobiDB-lite"/>
    </source>
</evidence>
<evidence type="ECO:0000313" key="5">
    <source>
        <dbReference type="Proteomes" id="UP000776650"/>
    </source>
</evidence>
<feature type="region of interest" description="Disordered" evidence="1">
    <location>
        <begin position="458"/>
        <end position="500"/>
    </location>
</feature>
<dbReference type="Proteomes" id="UP000776650">
    <property type="component" value="Unassembled WGS sequence"/>
</dbReference>
<feature type="domain" description="Bacterial Ig-like" evidence="3">
    <location>
        <begin position="205"/>
        <end position="268"/>
    </location>
</feature>
<protein>
    <submittedName>
        <fullName evidence="4">Ig-like domain-containing protein</fullName>
    </submittedName>
</protein>
<name>A0A921JZ34_9ACTN</name>
<dbReference type="InterPro" id="IPR032109">
    <property type="entry name" value="Big_3_5"/>
</dbReference>
<dbReference type="InterPro" id="IPR013783">
    <property type="entry name" value="Ig-like_fold"/>
</dbReference>
<dbReference type="RefSeq" id="WP_303915173.1">
    <property type="nucleotide sequence ID" value="NZ_DYXM01000253.1"/>
</dbReference>
<dbReference type="Pfam" id="PF16640">
    <property type="entry name" value="Big_3_5"/>
    <property type="match status" value="3"/>
</dbReference>
<gene>
    <name evidence="4" type="ORF">K8V11_13200</name>
</gene>
<feature type="signal peptide" evidence="2">
    <location>
        <begin position="1"/>
        <end position="34"/>
    </location>
</feature>
<organism evidence="4 5">
    <name type="scientific">Dietzia timorensis</name>
    <dbReference type="NCBI Taxonomy" id="499555"/>
    <lineage>
        <taxon>Bacteria</taxon>
        <taxon>Bacillati</taxon>
        <taxon>Actinomycetota</taxon>
        <taxon>Actinomycetes</taxon>
        <taxon>Mycobacteriales</taxon>
        <taxon>Dietziaceae</taxon>
        <taxon>Dietzia</taxon>
    </lineage>
</organism>
<feature type="compositionally biased region" description="Gly residues" evidence="1">
    <location>
        <begin position="470"/>
        <end position="481"/>
    </location>
</feature>
<feature type="chain" id="PRO_5039301953" evidence="2">
    <location>
        <begin position="35"/>
        <end position="500"/>
    </location>
</feature>
<sequence>MVRGIKRTGAIVGSAALAATIALGLGAGTAQAQAAGTGAKSGLSFVRGLDKSTVKVGDVVEVTTTLKRDNANWWLVHWVKDMHPTCFDYVDGSATWTVSGKTYTQATKPNEVTVTDDAVQINPPAANSWEPPVVMKSRYTVNCGPGTFSSGGFEWVTTNGIDGHGVFREAGPKITVQKGTSSVSLGTIGSAQTGASKALNLFTSGVPDGETVGIYDGQTEIGQATVTGGQATYQWTPSAAGAHSISARYAGNTKIAPSNSQAQTVQVTQSAEASSTTLDAISDAQVDKQTLLRASVAPAAAGSTVTFKVDNVVVGESPVVDGVATYGWTPSTTGTKTVVAEYSGGGNIASSVSEAQSVAVGEADPTITQTSTAVTAPATAKTDSAVTLSAQVTGGTEGTTVTFKSGATVIGQGTVDASGVATLEWKPTAPGRVLITAEYAGDTTTAASAGTAAIDIEEPTAPADPNDPGEPGGGSLPGGSLSGKNSAAGSLGSVGEMLGS</sequence>
<reference evidence="4" key="2">
    <citation type="submission" date="2021-09" db="EMBL/GenBank/DDBJ databases">
        <authorList>
            <person name="Gilroy R."/>
        </authorList>
    </citation>
    <scope>NUCLEOTIDE SEQUENCE</scope>
    <source>
        <strain evidence="4">ChiGjej1B1-18357</strain>
    </source>
</reference>
<evidence type="ECO:0000313" key="4">
    <source>
        <dbReference type="EMBL" id="HJE91955.1"/>
    </source>
</evidence>